<protein>
    <submittedName>
        <fullName evidence="1">Uncharacterized protein</fullName>
    </submittedName>
</protein>
<evidence type="ECO:0000313" key="1">
    <source>
        <dbReference type="EMBL" id="KAF6336786.1"/>
    </source>
</evidence>
<sequence length="121" mass="13819">MNLTNNLTKIWPHLFGVCVWGGVLKSMDIRFPLCLSPEATQSCIFEIRVSLVPKERYILCFRKHLFKRVKTGLAKLKRMKRVPEGGVPPQDASPRLGMERGPGFWPTGALLRHILGQERHL</sequence>
<evidence type="ECO:0000313" key="2">
    <source>
        <dbReference type="Proteomes" id="UP000527355"/>
    </source>
</evidence>
<accession>A0A7J7WHI5</accession>
<comment type="caution">
    <text evidence="1">The sequence shown here is derived from an EMBL/GenBank/DDBJ whole genome shotgun (WGS) entry which is preliminary data.</text>
</comment>
<dbReference type="EMBL" id="JABWUV010000008">
    <property type="protein sequence ID" value="KAF6336786.1"/>
    <property type="molecule type" value="Genomic_DNA"/>
</dbReference>
<dbReference type="Proteomes" id="UP000527355">
    <property type="component" value="Unassembled WGS sequence"/>
</dbReference>
<proteinExistence type="predicted"/>
<gene>
    <name evidence="1" type="ORF">mMyoMyo1_012008</name>
</gene>
<dbReference type="AlphaFoldDB" id="A0A7J7WHI5"/>
<name>A0A7J7WHI5_MYOMY</name>
<organism evidence="1 2">
    <name type="scientific">Myotis myotis</name>
    <name type="common">Greater mouse-eared bat</name>
    <name type="synonym">Vespertilio myotis</name>
    <dbReference type="NCBI Taxonomy" id="51298"/>
    <lineage>
        <taxon>Eukaryota</taxon>
        <taxon>Metazoa</taxon>
        <taxon>Chordata</taxon>
        <taxon>Craniata</taxon>
        <taxon>Vertebrata</taxon>
        <taxon>Euteleostomi</taxon>
        <taxon>Mammalia</taxon>
        <taxon>Eutheria</taxon>
        <taxon>Laurasiatheria</taxon>
        <taxon>Chiroptera</taxon>
        <taxon>Yangochiroptera</taxon>
        <taxon>Vespertilionidae</taxon>
        <taxon>Myotis</taxon>
    </lineage>
</organism>
<keyword evidence="2" id="KW-1185">Reference proteome</keyword>
<reference evidence="1 2" key="1">
    <citation type="journal article" date="2020" name="Nature">
        <title>Six reference-quality genomes reveal evolution of bat adaptations.</title>
        <authorList>
            <person name="Jebb D."/>
            <person name="Huang Z."/>
            <person name="Pippel M."/>
            <person name="Hughes G.M."/>
            <person name="Lavrichenko K."/>
            <person name="Devanna P."/>
            <person name="Winkler S."/>
            <person name="Jermiin L.S."/>
            <person name="Skirmuntt E.C."/>
            <person name="Katzourakis A."/>
            <person name="Burkitt-Gray L."/>
            <person name="Ray D.A."/>
            <person name="Sullivan K.A.M."/>
            <person name="Roscito J.G."/>
            <person name="Kirilenko B.M."/>
            <person name="Davalos L.M."/>
            <person name="Corthals A.P."/>
            <person name="Power M.L."/>
            <person name="Jones G."/>
            <person name="Ransome R.D."/>
            <person name="Dechmann D.K.N."/>
            <person name="Locatelli A.G."/>
            <person name="Puechmaille S.J."/>
            <person name="Fedrigo O."/>
            <person name="Jarvis E.D."/>
            <person name="Hiller M."/>
            <person name="Vernes S.C."/>
            <person name="Myers E.W."/>
            <person name="Teeling E.C."/>
        </authorList>
    </citation>
    <scope>NUCLEOTIDE SEQUENCE [LARGE SCALE GENOMIC DNA]</scope>
    <source>
        <strain evidence="1">MMyoMyo1</strain>
        <tissue evidence="1">Flight muscle</tissue>
    </source>
</reference>